<keyword evidence="1" id="KW-0472">Membrane</keyword>
<dbReference type="Proteomes" id="UP001652628">
    <property type="component" value="Chromosome 2L"/>
</dbReference>
<dbReference type="AlphaFoldDB" id="A0AB39Z422"/>
<keyword evidence="1" id="KW-0812">Transmembrane</keyword>
<protein>
    <submittedName>
        <fullName evidence="3">Uncharacterized protein</fullName>
    </submittedName>
</protein>
<keyword evidence="2" id="KW-1185">Reference proteome</keyword>
<organism evidence="2 3">
    <name type="scientific">Drosophila suzukii</name>
    <name type="common">Spotted-wing drosophila fruit fly</name>
    <dbReference type="NCBI Taxonomy" id="28584"/>
    <lineage>
        <taxon>Eukaryota</taxon>
        <taxon>Metazoa</taxon>
        <taxon>Ecdysozoa</taxon>
        <taxon>Arthropoda</taxon>
        <taxon>Hexapoda</taxon>
        <taxon>Insecta</taxon>
        <taxon>Pterygota</taxon>
        <taxon>Neoptera</taxon>
        <taxon>Endopterygota</taxon>
        <taxon>Diptera</taxon>
        <taxon>Brachycera</taxon>
        <taxon>Muscomorpha</taxon>
        <taxon>Ephydroidea</taxon>
        <taxon>Drosophilidae</taxon>
        <taxon>Drosophila</taxon>
        <taxon>Sophophora</taxon>
    </lineage>
</organism>
<name>A0AB39Z422_DROSZ</name>
<proteinExistence type="predicted"/>
<evidence type="ECO:0000256" key="1">
    <source>
        <dbReference type="SAM" id="Phobius"/>
    </source>
</evidence>
<accession>A0AB39Z422</accession>
<keyword evidence="1" id="KW-1133">Transmembrane helix</keyword>
<sequence>MCEVQELADGLYQMFNKYKELRKIDMLQILKRVRCCDCGHQKRLRKAQKIESGCPKSKNQGRISFLLVACFALLILISIYMIYVARRYNHVRAYGSNACGSTFFYTYTDCDVFY</sequence>
<gene>
    <name evidence="3" type="primary">LOC108008776</name>
</gene>
<dbReference type="RefSeq" id="XP_016928166.3">
    <property type="nucleotide sequence ID" value="XM_017072677.4"/>
</dbReference>
<evidence type="ECO:0000313" key="3">
    <source>
        <dbReference type="RefSeq" id="XP_016928166.3"/>
    </source>
</evidence>
<reference evidence="3" key="1">
    <citation type="submission" date="2025-08" db="UniProtKB">
        <authorList>
            <consortium name="RefSeq"/>
        </authorList>
    </citation>
    <scope>IDENTIFICATION</scope>
</reference>
<feature type="transmembrane region" description="Helical" evidence="1">
    <location>
        <begin position="63"/>
        <end position="83"/>
    </location>
</feature>
<evidence type="ECO:0000313" key="2">
    <source>
        <dbReference type="Proteomes" id="UP001652628"/>
    </source>
</evidence>
<dbReference type="GeneID" id="108008776"/>